<evidence type="ECO:0000313" key="2">
    <source>
        <dbReference type="EMBL" id="ROO85821.1"/>
    </source>
</evidence>
<dbReference type="Proteomes" id="UP000272400">
    <property type="component" value="Unassembled WGS sequence"/>
</dbReference>
<dbReference type="OrthoDB" id="3472294at2"/>
<dbReference type="RefSeq" id="WP_148085984.1">
    <property type="nucleotide sequence ID" value="NZ_RJKE01000001.1"/>
</dbReference>
<protein>
    <submittedName>
        <fullName evidence="2">Uncharacterized protein</fullName>
    </submittedName>
</protein>
<comment type="caution">
    <text evidence="2">The sequence shown here is derived from an EMBL/GenBank/DDBJ whole genome shotgun (WGS) entry which is preliminary data.</text>
</comment>
<name>A0A3N1CX07_9ACTN</name>
<keyword evidence="1" id="KW-0732">Signal</keyword>
<proteinExistence type="predicted"/>
<accession>A0A3N1CX07</accession>
<organism evidence="2 3">
    <name type="scientific">Actinocorallia herbida</name>
    <dbReference type="NCBI Taxonomy" id="58109"/>
    <lineage>
        <taxon>Bacteria</taxon>
        <taxon>Bacillati</taxon>
        <taxon>Actinomycetota</taxon>
        <taxon>Actinomycetes</taxon>
        <taxon>Streptosporangiales</taxon>
        <taxon>Thermomonosporaceae</taxon>
        <taxon>Actinocorallia</taxon>
    </lineage>
</organism>
<evidence type="ECO:0000313" key="3">
    <source>
        <dbReference type="Proteomes" id="UP000272400"/>
    </source>
</evidence>
<feature type="chain" id="PRO_5018021632" evidence="1">
    <location>
        <begin position="28"/>
        <end position="181"/>
    </location>
</feature>
<evidence type="ECO:0000256" key="1">
    <source>
        <dbReference type="SAM" id="SignalP"/>
    </source>
</evidence>
<feature type="signal peptide" evidence="1">
    <location>
        <begin position="1"/>
        <end position="27"/>
    </location>
</feature>
<reference evidence="2 3" key="1">
    <citation type="submission" date="2018-11" db="EMBL/GenBank/DDBJ databases">
        <title>Sequencing the genomes of 1000 actinobacteria strains.</title>
        <authorList>
            <person name="Klenk H.-P."/>
        </authorList>
    </citation>
    <scope>NUCLEOTIDE SEQUENCE [LARGE SCALE GENOMIC DNA]</scope>
    <source>
        <strain evidence="2 3">DSM 44254</strain>
    </source>
</reference>
<gene>
    <name evidence="2" type="ORF">EDD29_3370</name>
</gene>
<dbReference type="AlphaFoldDB" id="A0A3N1CX07"/>
<dbReference type="EMBL" id="RJKE01000001">
    <property type="protein sequence ID" value="ROO85821.1"/>
    <property type="molecule type" value="Genomic_DNA"/>
</dbReference>
<keyword evidence="3" id="KW-1185">Reference proteome</keyword>
<sequence length="181" mass="19920">MKRFAGRSALSVGVAAGLALTASPALASPGGPGVEAVVVRQGTVSGSELIAQAAREGTPYSAAEAAAIKKAPCRWVERQAGYRKGKKGYWYFWVKERLNWCYDGAEVVSAKAKYRSYTRNKNVYRWRGWSKKKLVHTGSWSSVTARVKGKFYYTGDGRTYKPWATITGRYDGSASWWSASN</sequence>